<dbReference type="AlphaFoldDB" id="A0A397XSS1"/>
<protein>
    <recommendedName>
        <fullName evidence="1">KIB1-4 beta-propeller domain-containing protein</fullName>
    </recommendedName>
</protein>
<name>A0A397XSS1_BRACM</name>
<evidence type="ECO:0000259" key="1">
    <source>
        <dbReference type="Pfam" id="PF03478"/>
    </source>
</evidence>
<evidence type="ECO:0000313" key="2">
    <source>
        <dbReference type="EMBL" id="RID41043.1"/>
    </source>
</evidence>
<accession>A0A397XSS1</accession>
<reference evidence="2 3" key="1">
    <citation type="submission" date="2018-06" db="EMBL/GenBank/DDBJ databases">
        <title>WGS assembly of Brassica rapa FPsc.</title>
        <authorList>
            <person name="Bowman J."/>
            <person name="Kohchi T."/>
            <person name="Yamato K."/>
            <person name="Jenkins J."/>
            <person name="Shu S."/>
            <person name="Ishizaki K."/>
            <person name="Yamaoka S."/>
            <person name="Nishihama R."/>
            <person name="Nakamura Y."/>
            <person name="Berger F."/>
            <person name="Adam C."/>
            <person name="Aki S."/>
            <person name="Althoff F."/>
            <person name="Araki T."/>
            <person name="Arteaga-Vazquez M."/>
            <person name="Balasubrmanian S."/>
            <person name="Bauer D."/>
            <person name="Boehm C."/>
            <person name="Briginshaw L."/>
            <person name="Caballero-Perez J."/>
            <person name="Catarino B."/>
            <person name="Chen F."/>
            <person name="Chiyoda S."/>
            <person name="Chovatia M."/>
            <person name="Davies K."/>
            <person name="Delmans M."/>
            <person name="Demura T."/>
            <person name="Dierschke T."/>
            <person name="Dolan L."/>
            <person name="Dorantes-Acosta A."/>
            <person name="Eklund D."/>
            <person name="Florent S."/>
            <person name="Flores-Sandoval E."/>
            <person name="Fujiyama A."/>
            <person name="Fukuzawa H."/>
            <person name="Galik B."/>
            <person name="Grimanelli D."/>
            <person name="Grimwood J."/>
            <person name="Grossniklaus U."/>
            <person name="Hamada T."/>
            <person name="Haseloff J."/>
            <person name="Hetherington A."/>
            <person name="Higo A."/>
            <person name="Hirakawa Y."/>
            <person name="Hundley H."/>
            <person name="Ikeda Y."/>
            <person name="Inoue K."/>
            <person name="Inoue S."/>
            <person name="Ishida S."/>
            <person name="Jia Q."/>
            <person name="Kakita M."/>
            <person name="Kanazawa T."/>
            <person name="Kawai Y."/>
            <person name="Kawashima T."/>
            <person name="Kennedy M."/>
            <person name="Kinose K."/>
            <person name="Kinoshita T."/>
            <person name="Kohara Y."/>
            <person name="Koide E."/>
            <person name="Komatsu K."/>
            <person name="Kopischke S."/>
            <person name="Kubo M."/>
            <person name="Kyozuka J."/>
            <person name="Lagercrantz U."/>
            <person name="Lin S."/>
            <person name="Lindquist E."/>
            <person name="Lipzen A."/>
            <person name="Lu C."/>
            <person name="Luna E."/>
            <person name="Martienssen R."/>
            <person name="Minamino N."/>
            <person name="Mizutani M."/>
            <person name="Mizutani M."/>
            <person name="Mochizuki N."/>
            <person name="Monte I."/>
            <person name="Mosher R."/>
            <person name="Nagasaki H."/>
            <person name="Nakagami H."/>
            <person name="Naramoto S."/>
            <person name="Nishitani K."/>
            <person name="Ohtani M."/>
            <person name="Okamoto T."/>
            <person name="Okumura M."/>
            <person name="Phillips J."/>
            <person name="Pollak B."/>
            <person name="Reinders A."/>
            <person name="Roevekamp M."/>
            <person name="Sano R."/>
            <person name="Sawa S."/>
            <person name="Schmid M."/>
            <person name="Shirakawa M."/>
            <person name="Solano R."/>
            <person name="Spunde A."/>
            <person name="Suetsugu N."/>
            <person name="Sugano S."/>
            <person name="Sugiyama A."/>
            <person name="Sun R."/>
            <person name="Suzuki Y."/>
            <person name="Takenaka M."/>
            <person name="Takezawa D."/>
            <person name="Tomogane H."/>
            <person name="Tsuzuki M."/>
            <person name="Ueda T."/>
            <person name="Umeda M."/>
            <person name="Ward J."/>
            <person name="Watanabe Y."/>
            <person name="Yazaki K."/>
            <person name="Yokoyama R."/>
            <person name="Yoshitake Y."/>
            <person name="Yotsui I."/>
            <person name="Zachgo S."/>
            <person name="Schmutz J."/>
        </authorList>
    </citation>
    <scope>NUCLEOTIDE SEQUENCE [LARGE SCALE GENOMIC DNA]</scope>
    <source>
        <strain evidence="3">cv. B-3</strain>
    </source>
</reference>
<sequence>MSLLLSQPSKLCFFEKPVCVRSSPIHCNGFISSCLPQTPRVIMYVDPCGNDMGKLVIRRAGDSTPLEKKLPTNEMGTIYHPMDDIDLNPKRISLPPLVTLPHCQIQMVTNVAMSSSSPEKEDCIVAVKFLGPQLSFFRPNSEWIDVRIQNPSFFSSHVIYSKKDDLFRIPGSAKFQRLRFRKIPFMSTANKTLLDTCCKSEHLVESRTTDETFMVKLYKKTMYGTAAKIKTEAVMVFMLDDKGNAVYTQDIGDLCIFITKSEHFCRLPSSSFPDMYPSHVIVLDVNETASFNLVDQKWNG</sequence>
<proteinExistence type="predicted"/>
<evidence type="ECO:0000313" key="3">
    <source>
        <dbReference type="Proteomes" id="UP000264353"/>
    </source>
</evidence>
<dbReference type="PANTHER" id="PTHR31681">
    <property type="entry name" value="C2H2-LIKE ZINC FINGER PROTEIN"/>
    <property type="match status" value="1"/>
</dbReference>
<dbReference type="EMBL" id="CM010637">
    <property type="protein sequence ID" value="RID41043.1"/>
    <property type="molecule type" value="Genomic_DNA"/>
</dbReference>
<feature type="domain" description="KIB1-4 beta-propeller" evidence="1">
    <location>
        <begin position="90"/>
        <end position="284"/>
    </location>
</feature>
<organism evidence="2 3">
    <name type="scientific">Brassica campestris</name>
    <name type="common">Field mustard</name>
    <dbReference type="NCBI Taxonomy" id="3711"/>
    <lineage>
        <taxon>Eukaryota</taxon>
        <taxon>Viridiplantae</taxon>
        <taxon>Streptophyta</taxon>
        <taxon>Embryophyta</taxon>
        <taxon>Tracheophyta</taxon>
        <taxon>Spermatophyta</taxon>
        <taxon>Magnoliopsida</taxon>
        <taxon>eudicotyledons</taxon>
        <taxon>Gunneridae</taxon>
        <taxon>Pentapetalae</taxon>
        <taxon>rosids</taxon>
        <taxon>malvids</taxon>
        <taxon>Brassicales</taxon>
        <taxon>Brassicaceae</taxon>
        <taxon>Brassiceae</taxon>
        <taxon>Brassica</taxon>
    </lineage>
</organism>
<dbReference type="Proteomes" id="UP000264353">
    <property type="component" value="Chromosome A10"/>
</dbReference>
<dbReference type="PANTHER" id="PTHR31681:SF54">
    <property type="entry name" value="DUF295 DOMAIN-CONTAINING PROTEIN-RELATED"/>
    <property type="match status" value="1"/>
</dbReference>
<dbReference type="InterPro" id="IPR005174">
    <property type="entry name" value="KIB1-4_b-propeller"/>
</dbReference>
<gene>
    <name evidence="2" type="ORF">BRARA_J01032</name>
</gene>
<dbReference type="Pfam" id="PF03478">
    <property type="entry name" value="Beta-prop_KIB1-4"/>
    <property type="match status" value="1"/>
</dbReference>